<evidence type="ECO:0000313" key="4">
    <source>
        <dbReference type="Proteomes" id="UP001374579"/>
    </source>
</evidence>
<evidence type="ECO:0000256" key="2">
    <source>
        <dbReference type="ARBA" id="ARBA00040939"/>
    </source>
</evidence>
<dbReference type="PANTHER" id="PTHR33505:SF4">
    <property type="entry name" value="PROTEIN PREY, MITOCHONDRIAL"/>
    <property type="match status" value="1"/>
</dbReference>
<dbReference type="EMBL" id="JBAMIC010000001">
    <property type="protein sequence ID" value="KAK7114425.1"/>
    <property type="molecule type" value="Genomic_DNA"/>
</dbReference>
<accession>A0AAN9GPS7</accession>
<sequence length="119" mass="13160">MASAGAKAGHFAMLTRTAWSTLIRSKRSSFLSLTTTTNTRMLSQDSGASNLKQNQIFDEKMLEHLVCPLSKKDLRYDKEKNELVCDELGVAYPIVNGIPNLVPQDARMLKNDSADSPKS</sequence>
<dbReference type="PANTHER" id="PTHR33505">
    <property type="entry name" value="ZGC:162634"/>
    <property type="match status" value="1"/>
</dbReference>
<evidence type="ECO:0000313" key="3">
    <source>
        <dbReference type="EMBL" id="KAK7114425.1"/>
    </source>
</evidence>
<dbReference type="SUPFAM" id="SSF158997">
    <property type="entry name" value="Trm112p-like"/>
    <property type="match status" value="1"/>
</dbReference>
<protein>
    <recommendedName>
        <fullName evidence="2">Protein preY, mitochondrial</fullName>
    </recommendedName>
</protein>
<dbReference type="AlphaFoldDB" id="A0AAN9GPS7"/>
<name>A0AAN9GPS7_9CAEN</name>
<dbReference type="Gene3D" id="2.20.25.10">
    <property type="match status" value="1"/>
</dbReference>
<evidence type="ECO:0000256" key="1">
    <source>
        <dbReference type="ARBA" id="ARBA00038479"/>
    </source>
</evidence>
<keyword evidence="4" id="KW-1185">Reference proteome</keyword>
<dbReference type="Pfam" id="PF03966">
    <property type="entry name" value="Trm112p"/>
    <property type="match status" value="1"/>
</dbReference>
<organism evidence="3 4">
    <name type="scientific">Littorina saxatilis</name>
    <dbReference type="NCBI Taxonomy" id="31220"/>
    <lineage>
        <taxon>Eukaryota</taxon>
        <taxon>Metazoa</taxon>
        <taxon>Spiralia</taxon>
        <taxon>Lophotrochozoa</taxon>
        <taxon>Mollusca</taxon>
        <taxon>Gastropoda</taxon>
        <taxon>Caenogastropoda</taxon>
        <taxon>Littorinimorpha</taxon>
        <taxon>Littorinoidea</taxon>
        <taxon>Littorinidae</taxon>
        <taxon>Littorina</taxon>
    </lineage>
</organism>
<dbReference type="HAMAP" id="MF_01187">
    <property type="entry name" value="UPF0434"/>
    <property type="match status" value="1"/>
</dbReference>
<comment type="similarity">
    <text evidence="1">Belongs to the PREY family.</text>
</comment>
<proteinExistence type="inferred from homology"/>
<dbReference type="Proteomes" id="UP001374579">
    <property type="component" value="Unassembled WGS sequence"/>
</dbReference>
<reference evidence="3 4" key="1">
    <citation type="submission" date="2024-02" db="EMBL/GenBank/DDBJ databases">
        <title>Chromosome-scale genome assembly of the rough periwinkle Littorina saxatilis.</title>
        <authorList>
            <person name="De Jode A."/>
            <person name="Faria R."/>
            <person name="Formenti G."/>
            <person name="Sims Y."/>
            <person name="Smith T.P."/>
            <person name="Tracey A."/>
            <person name="Wood J.M.D."/>
            <person name="Zagrodzka Z.B."/>
            <person name="Johannesson K."/>
            <person name="Butlin R.K."/>
            <person name="Leder E.H."/>
        </authorList>
    </citation>
    <scope>NUCLEOTIDE SEQUENCE [LARGE SCALE GENOMIC DNA]</scope>
    <source>
        <strain evidence="3">Snail1</strain>
        <tissue evidence="3">Muscle</tissue>
    </source>
</reference>
<dbReference type="InterPro" id="IPR005651">
    <property type="entry name" value="Trm112-like"/>
</dbReference>
<gene>
    <name evidence="3" type="ORF">V1264_000486</name>
</gene>
<comment type="caution">
    <text evidence="3">The sequence shown here is derived from an EMBL/GenBank/DDBJ whole genome shotgun (WGS) entry which is preliminary data.</text>
</comment>